<protein>
    <submittedName>
        <fullName evidence="13">Uncharacterized protein</fullName>
    </submittedName>
</protein>
<evidence type="ECO:0000256" key="8">
    <source>
        <dbReference type="ARBA" id="ARBA00023098"/>
    </source>
</evidence>
<keyword evidence="4" id="KW-0444">Lipid biosynthesis</keyword>
<comment type="pathway">
    <text evidence="2">Lipid metabolism.</text>
</comment>
<keyword evidence="6" id="KW-0378">Hydrolase</keyword>
<evidence type="ECO:0000256" key="4">
    <source>
        <dbReference type="ARBA" id="ARBA00022516"/>
    </source>
</evidence>
<evidence type="ECO:0000313" key="14">
    <source>
        <dbReference type="Proteomes" id="UP000256970"/>
    </source>
</evidence>
<comment type="pathway">
    <text evidence="12">Phospholipid metabolism.</text>
</comment>
<evidence type="ECO:0000256" key="10">
    <source>
        <dbReference type="ARBA" id="ARBA00023209"/>
    </source>
</evidence>
<dbReference type="InterPro" id="IPR003763">
    <property type="entry name" value="CDP-diacylglyc_Pase"/>
</dbReference>
<keyword evidence="7" id="KW-1133">Transmembrane helix</keyword>
<evidence type="ECO:0000256" key="9">
    <source>
        <dbReference type="ARBA" id="ARBA00023136"/>
    </source>
</evidence>
<keyword evidence="11" id="KW-1208">Phospholipid metabolism</keyword>
<evidence type="ECO:0000256" key="7">
    <source>
        <dbReference type="ARBA" id="ARBA00022989"/>
    </source>
</evidence>
<name>A0A383W8N9_TETOB</name>
<dbReference type="GO" id="GO:0005886">
    <property type="term" value="C:plasma membrane"/>
    <property type="evidence" value="ECO:0007669"/>
    <property type="project" value="UniProtKB-SubCell"/>
</dbReference>
<evidence type="ECO:0000256" key="11">
    <source>
        <dbReference type="ARBA" id="ARBA00023264"/>
    </source>
</evidence>
<dbReference type="Pfam" id="PF02611">
    <property type="entry name" value="CDH"/>
    <property type="match status" value="1"/>
</dbReference>
<dbReference type="EMBL" id="FNXT01001203">
    <property type="protein sequence ID" value="SZX73998.1"/>
    <property type="molecule type" value="Genomic_DNA"/>
</dbReference>
<organism evidence="13 14">
    <name type="scientific">Tetradesmus obliquus</name>
    <name type="common">Green alga</name>
    <name type="synonym">Acutodesmus obliquus</name>
    <dbReference type="NCBI Taxonomy" id="3088"/>
    <lineage>
        <taxon>Eukaryota</taxon>
        <taxon>Viridiplantae</taxon>
        <taxon>Chlorophyta</taxon>
        <taxon>core chlorophytes</taxon>
        <taxon>Chlorophyceae</taxon>
        <taxon>CS clade</taxon>
        <taxon>Sphaeropleales</taxon>
        <taxon>Scenedesmaceae</taxon>
        <taxon>Tetradesmus</taxon>
    </lineage>
</organism>
<dbReference type="Proteomes" id="UP000256970">
    <property type="component" value="Unassembled WGS sequence"/>
</dbReference>
<dbReference type="SUPFAM" id="SSF54197">
    <property type="entry name" value="HIT-like"/>
    <property type="match status" value="1"/>
</dbReference>
<dbReference type="AlphaFoldDB" id="A0A383W8N9"/>
<comment type="subcellular location">
    <subcellularLocation>
        <location evidence="1">Cell membrane</location>
        <topology evidence="1">Single-pass membrane protein</topology>
    </subcellularLocation>
</comment>
<keyword evidence="8" id="KW-0443">Lipid metabolism</keyword>
<keyword evidence="9" id="KW-0472">Membrane</keyword>
<evidence type="ECO:0000256" key="5">
    <source>
        <dbReference type="ARBA" id="ARBA00022692"/>
    </source>
</evidence>
<proteinExistence type="predicted"/>
<evidence type="ECO:0000256" key="6">
    <source>
        <dbReference type="ARBA" id="ARBA00022801"/>
    </source>
</evidence>
<keyword evidence="10" id="KW-0594">Phospholipid biosynthesis</keyword>
<reference evidence="13 14" key="1">
    <citation type="submission" date="2016-10" db="EMBL/GenBank/DDBJ databases">
        <authorList>
            <person name="Cai Z."/>
        </authorList>
    </citation>
    <scope>NUCLEOTIDE SEQUENCE [LARGE SCALE GENOMIC DNA]</scope>
</reference>
<evidence type="ECO:0000256" key="1">
    <source>
        <dbReference type="ARBA" id="ARBA00004162"/>
    </source>
</evidence>
<evidence type="ECO:0000313" key="13">
    <source>
        <dbReference type="EMBL" id="SZX73998.1"/>
    </source>
</evidence>
<evidence type="ECO:0000256" key="3">
    <source>
        <dbReference type="ARBA" id="ARBA00022475"/>
    </source>
</evidence>
<keyword evidence="3" id="KW-1003">Cell membrane</keyword>
<evidence type="ECO:0000256" key="2">
    <source>
        <dbReference type="ARBA" id="ARBA00005189"/>
    </source>
</evidence>
<keyword evidence="5" id="KW-0812">Transmembrane</keyword>
<dbReference type="GO" id="GO:0008715">
    <property type="term" value="F:CDP-diacylglycerol diphosphatase activity"/>
    <property type="evidence" value="ECO:0007669"/>
    <property type="project" value="InterPro"/>
</dbReference>
<dbReference type="InterPro" id="IPR036265">
    <property type="entry name" value="HIT-like_sf"/>
</dbReference>
<evidence type="ECO:0000256" key="12">
    <source>
        <dbReference type="ARBA" id="ARBA00025707"/>
    </source>
</evidence>
<dbReference type="Gene3D" id="3.30.428.30">
    <property type="entry name" value="HIT family - CDH-like"/>
    <property type="match status" value="1"/>
</dbReference>
<gene>
    <name evidence="13" type="ORF">BQ4739_LOCUS14256</name>
</gene>
<dbReference type="GO" id="GO:0008654">
    <property type="term" value="P:phospholipid biosynthetic process"/>
    <property type="evidence" value="ECO:0007669"/>
    <property type="project" value="UniProtKB-KW"/>
</dbReference>
<keyword evidence="14" id="KW-1185">Reference proteome</keyword>
<accession>A0A383W8N9</accession>
<sequence>MFSKFTCLVDPSLDCRLSHEFSSPPRPLAEKGFPANAWDNKNYCFGCFLYFAHCTQKDGSMNTGTLAFVHNSKSPTLQTEHSLVMPNQPCRGIEVWQNRRCGGETAWDASLKRYTDAGGKVADYFGYVVSVNSMEKRTQHQLHMHVGLTPKEVKDALKAGHTWAKGKTSSYFIFCSKQQNQAISCNFDPNKQTKATNTIAVTIAAGTTPSAVTPFMMVYGKNSLPPSDATIKNSMGVVASANNEWLILTLLRGAAECLLESESGPKSSTLITC</sequence>